<evidence type="ECO:0000256" key="2">
    <source>
        <dbReference type="ARBA" id="ARBA00007316"/>
    </source>
</evidence>
<dbReference type="GO" id="GO:0004715">
    <property type="term" value="F:non-membrane spanning protein tyrosine kinase activity"/>
    <property type="evidence" value="ECO:0007669"/>
    <property type="project" value="UniProtKB-EC"/>
</dbReference>
<dbReference type="InterPro" id="IPR025669">
    <property type="entry name" value="AAA_dom"/>
</dbReference>
<dbReference type="PANTHER" id="PTHR32309">
    <property type="entry name" value="TYROSINE-PROTEIN KINASE"/>
    <property type="match status" value="1"/>
</dbReference>
<evidence type="ECO:0000256" key="5">
    <source>
        <dbReference type="ARBA" id="ARBA00022679"/>
    </source>
</evidence>
<dbReference type="Pfam" id="PF13614">
    <property type="entry name" value="AAA_31"/>
    <property type="match status" value="1"/>
</dbReference>
<name>A0A1V0PDP5_LACLC</name>
<evidence type="ECO:0000256" key="12">
    <source>
        <dbReference type="ARBA" id="ARBA00024964"/>
    </source>
</evidence>
<dbReference type="GO" id="GO:0042802">
    <property type="term" value="F:identical protein binding"/>
    <property type="evidence" value="ECO:0007669"/>
    <property type="project" value="UniProtKB-ARBA"/>
</dbReference>
<keyword evidence="9" id="KW-0972">Capsule biogenesis/degradation</keyword>
<keyword evidence="8" id="KW-0067">ATP-binding</keyword>
<protein>
    <recommendedName>
        <fullName evidence="4">Tyrosine-protein kinase CpsD</fullName>
        <ecNumber evidence="3">2.7.10.2</ecNumber>
    </recommendedName>
</protein>
<dbReference type="PANTHER" id="PTHR32309:SF13">
    <property type="entry name" value="FERRIC ENTEROBACTIN TRANSPORT PROTEIN FEPE"/>
    <property type="match status" value="1"/>
</dbReference>
<evidence type="ECO:0000256" key="3">
    <source>
        <dbReference type="ARBA" id="ARBA00011903"/>
    </source>
</evidence>
<dbReference type="InterPro" id="IPR050445">
    <property type="entry name" value="Bact_polysacc_biosynth/exp"/>
</dbReference>
<evidence type="ECO:0000313" key="17">
    <source>
        <dbReference type="Proteomes" id="UP000191806"/>
    </source>
</evidence>
<dbReference type="RefSeq" id="WP_063280558.1">
    <property type="nucleotide sequence ID" value="NZ_CP016746.2"/>
</dbReference>
<evidence type="ECO:0000256" key="1">
    <source>
        <dbReference type="ARBA" id="ARBA00005132"/>
    </source>
</evidence>
<dbReference type="GO" id="GO:0005524">
    <property type="term" value="F:ATP binding"/>
    <property type="evidence" value="ECO:0007669"/>
    <property type="project" value="UniProtKB-KW"/>
</dbReference>
<accession>A0A1V0PDP5</accession>
<evidence type="ECO:0000313" key="16">
    <source>
        <dbReference type="EMBL" id="ARE27122.1"/>
    </source>
</evidence>
<dbReference type="GO" id="GO:0005886">
    <property type="term" value="C:plasma membrane"/>
    <property type="evidence" value="ECO:0007669"/>
    <property type="project" value="TreeGrafter"/>
</dbReference>
<evidence type="ECO:0000256" key="10">
    <source>
        <dbReference type="ARBA" id="ARBA00023137"/>
    </source>
</evidence>
<evidence type="ECO:0000256" key="13">
    <source>
        <dbReference type="ARBA" id="ARBA00051245"/>
    </source>
</evidence>
<keyword evidence="5 16" id="KW-0808">Transferase</keyword>
<dbReference type="AlphaFoldDB" id="A0A1V0PDP5"/>
<keyword evidence="11" id="KW-0270">Exopolysaccharide synthesis</keyword>
<dbReference type="CDD" id="cd05387">
    <property type="entry name" value="BY-kinase"/>
    <property type="match status" value="1"/>
</dbReference>
<dbReference type="EC" id="2.7.10.2" evidence="3"/>
<evidence type="ECO:0000256" key="7">
    <source>
        <dbReference type="ARBA" id="ARBA00022777"/>
    </source>
</evidence>
<dbReference type="UniPathway" id="UPA00934"/>
<sequence>MKKRLKNSTEPELISKPRSSASEQYRSVRANLGFLIKDKNYKSILITSAEASAGKTTTGVNLALSFATQGTKVLYIDADLRKPMVHKHLGLSNLKGLTSHLVNDIPLDECIQTKEEFLGLDVLTSGPVPPNPAECLNSKAMDNLLSNVEGIYDLILIDTPPALVVGDAKVLASKKEIDGILLVARHNQTKKTELSQTKQNLKQVDANFIGIVLNDTPKTKHTYYYGA</sequence>
<dbReference type="SUPFAM" id="SSF52540">
    <property type="entry name" value="P-loop containing nucleoside triphosphate hydrolases"/>
    <property type="match status" value="1"/>
</dbReference>
<evidence type="ECO:0000259" key="15">
    <source>
        <dbReference type="Pfam" id="PF13614"/>
    </source>
</evidence>
<keyword evidence="16" id="KW-0614">Plasmid</keyword>
<evidence type="ECO:0000256" key="14">
    <source>
        <dbReference type="SAM" id="MobiDB-lite"/>
    </source>
</evidence>
<dbReference type="Gene3D" id="3.40.50.300">
    <property type="entry name" value="P-loop containing nucleotide triphosphate hydrolases"/>
    <property type="match status" value="1"/>
</dbReference>
<dbReference type="FunFam" id="3.40.50.300:FF:000527">
    <property type="entry name" value="Tyrosine-protein kinase etk"/>
    <property type="match status" value="1"/>
</dbReference>
<comment type="similarity">
    <text evidence="2">Belongs to the CpsD/CapB family.</text>
</comment>
<dbReference type="InterPro" id="IPR027417">
    <property type="entry name" value="P-loop_NTPase"/>
</dbReference>
<dbReference type="Proteomes" id="UP000191806">
    <property type="component" value="Plasmid pJM1A"/>
</dbReference>
<dbReference type="EMBL" id="CP016746">
    <property type="protein sequence ID" value="ARE27122.1"/>
    <property type="molecule type" value="Genomic_DNA"/>
</dbReference>
<keyword evidence="6" id="KW-0547">Nucleotide-binding</keyword>
<comment type="pathway">
    <text evidence="1">Capsule biogenesis; capsule polysaccharide biosynthesis.</text>
</comment>
<evidence type="ECO:0000256" key="8">
    <source>
        <dbReference type="ARBA" id="ARBA00022840"/>
    </source>
</evidence>
<feature type="region of interest" description="Disordered" evidence="14">
    <location>
        <begin position="1"/>
        <end position="20"/>
    </location>
</feature>
<evidence type="ECO:0000256" key="4">
    <source>
        <dbReference type="ARBA" id="ARBA00019200"/>
    </source>
</evidence>
<dbReference type="GO" id="GO:0045227">
    <property type="term" value="P:capsule polysaccharide biosynthetic process"/>
    <property type="evidence" value="ECO:0007669"/>
    <property type="project" value="UniProtKB-UniPathway"/>
</dbReference>
<dbReference type="InterPro" id="IPR005702">
    <property type="entry name" value="Wzc-like_C"/>
</dbReference>
<gene>
    <name evidence="16" type="ORF">LLJM1_03970</name>
</gene>
<evidence type="ECO:0000256" key="11">
    <source>
        <dbReference type="ARBA" id="ARBA00023169"/>
    </source>
</evidence>
<geneLocation type="plasmid" evidence="17">
    <name>pmpjm1</name>
</geneLocation>
<keyword evidence="7 16" id="KW-0418">Kinase</keyword>
<reference evidence="16 17" key="1">
    <citation type="journal article" date="2017" name="BMC Genomics">
        <title>Comparative and functional genomics of the Lactococcus lactis taxon; insights into evolution and niche adaptation.</title>
        <authorList>
            <person name="Kelleher P."/>
            <person name="Bottacini F."/>
            <person name="Mahony J."/>
            <person name="Kilcawley K.N."/>
            <person name="van Sinderen D."/>
        </authorList>
    </citation>
    <scope>NUCLEOTIDE SEQUENCE [LARGE SCALE GENOMIC DNA]</scope>
    <source>
        <strain evidence="16 17">JM1</strain>
        <plasmid evidence="17">pmpjm1</plasmid>
    </source>
</reference>
<comment type="function">
    <text evidence="12">Involved in the regulation of capsular polysaccharide biosynthesis. Autophosphorylation of CpsD attenuates its activity and reduces the level of encapsulation. May be part of a complex that directs the coordinated polymerization and export to the cell surface of the capsular polysaccharide.</text>
</comment>
<comment type="catalytic activity">
    <reaction evidence="13">
        <text>L-tyrosyl-[protein] + ATP = O-phospho-L-tyrosyl-[protein] + ADP + H(+)</text>
        <dbReference type="Rhea" id="RHEA:10596"/>
        <dbReference type="Rhea" id="RHEA-COMP:10136"/>
        <dbReference type="Rhea" id="RHEA-COMP:20101"/>
        <dbReference type="ChEBI" id="CHEBI:15378"/>
        <dbReference type="ChEBI" id="CHEBI:30616"/>
        <dbReference type="ChEBI" id="CHEBI:46858"/>
        <dbReference type="ChEBI" id="CHEBI:61978"/>
        <dbReference type="ChEBI" id="CHEBI:456216"/>
        <dbReference type="EC" id="2.7.10.2"/>
    </reaction>
</comment>
<evidence type="ECO:0000256" key="9">
    <source>
        <dbReference type="ARBA" id="ARBA00022903"/>
    </source>
</evidence>
<keyword evidence="10" id="KW-0829">Tyrosine-protein kinase</keyword>
<organism evidence="16 17">
    <name type="scientific">Lactococcus lactis subsp. cremoris</name>
    <name type="common">Streptococcus cremoris</name>
    <dbReference type="NCBI Taxonomy" id="1359"/>
    <lineage>
        <taxon>Bacteria</taxon>
        <taxon>Bacillati</taxon>
        <taxon>Bacillota</taxon>
        <taxon>Bacilli</taxon>
        <taxon>Lactobacillales</taxon>
        <taxon>Streptococcaceae</taxon>
        <taxon>Lactococcus</taxon>
    </lineage>
</organism>
<evidence type="ECO:0000256" key="6">
    <source>
        <dbReference type="ARBA" id="ARBA00022741"/>
    </source>
</evidence>
<feature type="domain" description="AAA" evidence="15">
    <location>
        <begin position="43"/>
        <end position="173"/>
    </location>
</feature>
<dbReference type="NCBIfam" id="TIGR01007">
    <property type="entry name" value="eps_fam"/>
    <property type="match status" value="1"/>
</dbReference>
<proteinExistence type="inferred from homology"/>